<sequence length="178" mass="20910">MRKTAKRKINRKEEFSSNDLAMRLLRKKISKIRRSIFVMGLLSLGLTVSSFNASVKISAISAGPIFVDAVPELTPENVYAQLEKFEIRHPEIVLRQSILETGWYGCKYCSLEHNNIFGFRYKKKYLEFNNWVEAVKYYKKWQDKRYKGGDYYTFLKKVGYATSKTYISKLKSIKLDFL</sequence>
<name>A0A916JM35_9FLAO</name>
<dbReference type="RefSeq" id="WP_258541652.1">
    <property type="nucleotide sequence ID" value="NZ_OU015584.1"/>
</dbReference>
<keyword evidence="3" id="KW-1185">Reference proteome</keyword>
<reference evidence="2" key="1">
    <citation type="submission" date="2021-04" db="EMBL/GenBank/DDBJ databases">
        <authorList>
            <person name="Rodrigo-Torres L."/>
            <person name="Arahal R. D."/>
            <person name="Lucena T."/>
        </authorList>
    </citation>
    <scope>NUCLEOTIDE SEQUENCE</scope>
    <source>
        <strain evidence="2">AS29M-1</strain>
    </source>
</reference>
<protein>
    <recommendedName>
        <fullName evidence="1">Mannosyl-glycoprotein endo-beta-N-acetylglucosamidase-like domain-containing protein</fullName>
    </recommendedName>
</protein>
<proteinExistence type="predicted"/>
<dbReference type="Gene3D" id="1.10.530.10">
    <property type="match status" value="1"/>
</dbReference>
<dbReference type="AlphaFoldDB" id="A0A916JM35"/>
<dbReference type="InterPro" id="IPR002901">
    <property type="entry name" value="MGlyc_endo_b_GlcNAc-like_dom"/>
</dbReference>
<dbReference type="KEGG" id="ptan:CRYO30217_01452"/>
<dbReference type="EMBL" id="OU015584">
    <property type="protein sequence ID" value="CAG5080817.1"/>
    <property type="molecule type" value="Genomic_DNA"/>
</dbReference>
<dbReference type="GO" id="GO:0004040">
    <property type="term" value="F:amidase activity"/>
    <property type="evidence" value="ECO:0007669"/>
    <property type="project" value="InterPro"/>
</dbReference>
<evidence type="ECO:0000313" key="3">
    <source>
        <dbReference type="Proteomes" id="UP000683507"/>
    </source>
</evidence>
<accession>A0A916JM35</accession>
<organism evidence="2 3">
    <name type="scientific">Parvicella tangerina</name>
    <dbReference type="NCBI Taxonomy" id="2829795"/>
    <lineage>
        <taxon>Bacteria</taxon>
        <taxon>Pseudomonadati</taxon>
        <taxon>Bacteroidota</taxon>
        <taxon>Flavobacteriia</taxon>
        <taxon>Flavobacteriales</taxon>
        <taxon>Parvicellaceae</taxon>
        <taxon>Parvicella</taxon>
    </lineage>
</organism>
<feature type="domain" description="Mannosyl-glycoprotein endo-beta-N-acetylglucosamidase-like" evidence="1">
    <location>
        <begin position="82"/>
        <end position="173"/>
    </location>
</feature>
<gene>
    <name evidence="2" type="ORF">CRYO30217_01452</name>
</gene>
<dbReference type="Proteomes" id="UP000683507">
    <property type="component" value="Chromosome"/>
</dbReference>
<dbReference type="Pfam" id="PF01832">
    <property type="entry name" value="Glucosaminidase"/>
    <property type="match status" value="1"/>
</dbReference>
<evidence type="ECO:0000313" key="2">
    <source>
        <dbReference type="EMBL" id="CAG5080817.1"/>
    </source>
</evidence>
<evidence type="ECO:0000259" key="1">
    <source>
        <dbReference type="Pfam" id="PF01832"/>
    </source>
</evidence>